<reference evidence="2 3" key="1">
    <citation type="submission" date="2014-04" db="EMBL/GenBank/DDBJ databases">
        <authorList>
            <consortium name="DOE Joint Genome Institute"/>
            <person name="Kuo A."/>
            <person name="Ruytinx J."/>
            <person name="Rineau F."/>
            <person name="Colpaert J."/>
            <person name="Kohler A."/>
            <person name="Nagy L.G."/>
            <person name="Floudas D."/>
            <person name="Copeland A."/>
            <person name="Barry K.W."/>
            <person name="Cichocki N."/>
            <person name="Veneault-Fourrey C."/>
            <person name="LaButti K."/>
            <person name="Lindquist E.A."/>
            <person name="Lipzen A."/>
            <person name="Lundell T."/>
            <person name="Morin E."/>
            <person name="Murat C."/>
            <person name="Sun H."/>
            <person name="Tunlid A."/>
            <person name="Henrissat B."/>
            <person name="Grigoriev I.V."/>
            <person name="Hibbett D.S."/>
            <person name="Martin F."/>
            <person name="Nordberg H.P."/>
            <person name="Cantor M.N."/>
            <person name="Hua S.X."/>
        </authorList>
    </citation>
    <scope>NUCLEOTIDE SEQUENCE [LARGE SCALE GENOMIC DNA]</scope>
    <source>
        <strain evidence="2 3">UH-Slu-Lm8-n1</strain>
    </source>
</reference>
<evidence type="ECO:0000256" key="1">
    <source>
        <dbReference type="SAM" id="Phobius"/>
    </source>
</evidence>
<evidence type="ECO:0000313" key="3">
    <source>
        <dbReference type="Proteomes" id="UP000054485"/>
    </source>
</evidence>
<keyword evidence="1" id="KW-1133">Transmembrane helix</keyword>
<dbReference type="InParanoid" id="A0A0D0BF41"/>
<organism evidence="2 3">
    <name type="scientific">Suillus luteus UH-Slu-Lm8-n1</name>
    <dbReference type="NCBI Taxonomy" id="930992"/>
    <lineage>
        <taxon>Eukaryota</taxon>
        <taxon>Fungi</taxon>
        <taxon>Dikarya</taxon>
        <taxon>Basidiomycota</taxon>
        <taxon>Agaricomycotina</taxon>
        <taxon>Agaricomycetes</taxon>
        <taxon>Agaricomycetidae</taxon>
        <taxon>Boletales</taxon>
        <taxon>Suillineae</taxon>
        <taxon>Suillaceae</taxon>
        <taxon>Suillus</taxon>
    </lineage>
</organism>
<reference evidence="3" key="2">
    <citation type="submission" date="2015-01" db="EMBL/GenBank/DDBJ databases">
        <title>Evolutionary Origins and Diversification of the Mycorrhizal Mutualists.</title>
        <authorList>
            <consortium name="DOE Joint Genome Institute"/>
            <consortium name="Mycorrhizal Genomics Consortium"/>
            <person name="Kohler A."/>
            <person name="Kuo A."/>
            <person name="Nagy L.G."/>
            <person name="Floudas D."/>
            <person name="Copeland A."/>
            <person name="Barry K.W."/>
            <person name="Cichocki N."/>
            <person name="Veneault-Fourrey C."/>
            <person name="LaButti K."/>
            <person name="Lindquist E.A."/>
            <person name="Lipzen A."/>
            <person name="Lundell T."/>
            <person name="Morin E."/>
            <person name="Murat C."/>
            <person name="Riley R."/>
            <person name="Ohm R."/>
            <person name="Sun H."/>
            <person name="Tunlid A."/>
            <person name="Henrissat B."/>
            <person name="Grigoriev I.V."/>
            <person name="Hibbett D.S."/>
            <person name="Martin F."/>
        </authorList>
    </citation>
    <scope>NUCLEOTIDE SEQUENCE [LARGE SCALE GENOMIC DNA]</scope>
    <source>
        <strain evidence="3">UH-Slu-Lm8-n1</strain>
    </source>
</reference>
<evidence type="ECO:0000313" key="2">
    <source>
        <dbReference type="EMBL" id="KIK48364.1"/>
    </source>
</evidence>
<feature type="transmembrane region" description="Helical" evidence="1">
    <location>
        <begin position="32"/>
        <end position="50"/>
    </location>
</feature>
<proteinExistence type="predicted"/>
<sequence length="88" mass="10320">MLHLTTTDMMRDTSVTFFVMALKCVGVRRFELYYPLPCFQYFPCAFYLLASLSQRYHIPSNAFICVLAMYMLLIRSCSNNNLFFLSFA</sequence>
<dbReference type="Proteomes" id="UP000054485">
    <property type="component" value="Unassembled WGS sequence"/>
</dbReference>
<keyword evidence="1" id="KW-0472">Membrane</keyword>
<protein>
    <submittedName>
        <fullName evidence="2">Uncharacterized protein</fullName>
    </submittedName>
</protein>
<dbReference type="AlphaFoldDB" id="A0A0D0BF41"/>
<feature type="transmembrane region" description="Helical" evidence="1">
    <location>
        <begin position="56"/>
        <end position="74"/>
    </location>
</feature>
<dbReference type="EMBL" id="KN835138">
    <property type="protein sequence ID" value="KIK48364.1"/>
    <property type="molecule type" value="Genomic_DNA"/>
</dbReference>
<gene>
    <name evidence="2" type="ORF">CY34DRAFT_666545</name>
</gene>
<accession>A0A0D0BF41</accession>
<name>A0A0D0BF41_9AGAM</name>
<dbReference type="HOGENOM" id="CLU_2470593_0_0_1"/>
<keyword evidence="3" id="KW-1185">Reference proteome</keyword>
<keyword evidence="1" id="KW-0812">Transmembrane</keyword>